<name>A0AA38IB53_9CUCU</name>
<dbReference type="AlphaFoldDB" id="A0AA38IB53"/>
<reference evidence="2" key="1">
    <citation type="journal article" date="2023" name="G3 (Bethesda)">
        <title>Whole genome assemblies of Zophobas morio and Tenebrio molitor.</title>
        <authorList>
            <person name="Kaur S."/>
            <person name="Stinson S.A."/>
            <person name="diCenzo G.C."/>
        </authorList>
    </citation>
    <scope>NUCLEOTIDE SEQUENCE</scope>
    <source>
        <strain evidence="2">QUZm001</strain>
    </source>
</reference>
<organism evidence="2 3">
    <name type="scientific">Zophobas morio</name>
    <dbReference type="NCBI Taxonomy" id="2755281"/>
    <lineage>
        <taxon>Eukaryota</taxon>
        <taxon>Metazoa</taxon>
        <taxon>Ecdysozoa</taxon>
        <taxon>Arthropoda</taxon>
        <taxon>Hexapoda</taxon>
        <taxon>Insecta</taxon>
        <taxon>Pterygota</taxon>
        <taxon>Neoptera</taxon>
        <taxon>Endopterygota</taxon>
        <taxon>Coleoptera</taxon>
        <taxon>Polyphaga</taxon>
        <taxon>Cucujiformia</taxon>
        <taxon>Tenebrionidae</taxon>
        <taxon>Zophobas</taxon>
    </lineage>
</organism>
<gene>
    <name evidence="2" type="ORF">Zmor_013817</name>
</gene>
<dbReference type="Proteomes" id="UP001168821">
    <property type="component" value="Unassembled WGS sequence"/>
</dbReference>
<feature type="region of interest" description="Disordered" evidence="1">
    <location>
        <begin position="29"/>
        <end position="54"/>
    </location>
</feature>
<dbReference type="EMBL" id="JALNTZ010000004">
    <property type="protein sequence ID" value="KAJ3654643.1"/>
    <property type="molecule type" value="Genomic_DNA"/>
</dbReference>
<sequence length="96" mass="11651">MENKQENLNFMQETNHKYVLCTTETETVRSHTEDEYRKNAKSDRRPIRKKRKKGRLRKRWYNNVMGDLESIDVEQCTTKELDQKFHPEFPEILSFG</sequence>
<comment type="caution">
    <text evidence="2">The sequence shown here is derived from an EMBL/GenBank/DDBJ whole genome shotgun (WGS) entry which is preliminary data.</text>
</comment>
<keyword evidence="3" id="KW-1185">Reference proteome</keyword>
<evidence type="ECO:0000256" key="1">
    <source>
        <dbReference type="SAM" id="MobiDB-lite"/>
    </source>
</evidence>
<evidence type="ECO:0000313" key="2">
    <source>
        <dbReference type="EMBL" id="KAJ3654643.1"/>
    </source>
</evidence>
<proteinExistence type="predicted"/>
<feature type="compositionally biased region" description="Basic and acidic residues" evidence="1">
    <location>
        <begin position="29"/>
        <end position="45"/>
    </location>
</feature>
<accession>A0AA38IB53</accession>
<evidence type="ECO:0000313" key="3">
    <source>
        <dbReference type="Proteomes" id="UP001168821"/>
    </source>
</evidence>
<protein>
    <submittedName>
        <fullName evidence="2">Uncharacterized protein</fullName>
    </submittedName>
</protein>